<evidence type="ECO:0000256" key="8">
    <source>
        <dbReference type="ARBA" id="ARBA00023163"/>
    </source>
</evidence>
<keyword evidence="8" id="KW-0804">Transcription</keyword>
<feature type="region of interest" description="Disordered" evidence="10">
    <location>
        <begin position="144"/>
        <end position="181"/>
    </location>
</feature>
<feature type="region of interest" description="Disordered" evidence="10">
    <location>
        <begin position="266"/>
        <end position="321"/>
    </location>
</feature>
<sequence length="422" mass="47003">MFPVGSCTSPIATHHLRRSPLHRFRHQPLKYPLINLQSTKIRALSSMFQKEISIVDAPKSNEYNPDKATFIDTENKNMNMVEPNSCWDGIVNGATADEEFESILSLLDFPMESLEGDGFVGDWDVSKSQCLGPIPMDTLMELPPNPQGKTRNVLPHSLPKSVAPIDETPEQKQRPEETSSSVILRQHKFAEAKESAVFQTQSPVSVLESSRSCSVGKCVLIKSKRVTFLPWLSVDIVIPVRARSKRVRSSTVNPWLSISPISCASPSSKKALNFGKNKDKRKKKLSQLSVTKETMDDYSQKAKASSMVSDSVEPQNPSLQRVTASKKCTHCEVTKTPQWREGPMGPKTLCNACGVRYRSGRLFPEYRPAASPTFVPSLHSNSHKKVIEMRNKGQHASKVEESLISPPPDFAPMGSYLFDFIC</sequence>
<dbReference type="SUPFAM" id="SSF57716">
    <property type="entry name" value="Glucocorticoid receptor-like (DNA-binding domain)"/>
    <property type="match status" value="1"/>
</dbReference>
<dbReference type="FunFam" id="3.30.50.10:FF:000018">
    <property type="entry name" value="GATA transcription factor"/>
    <property type="match status" value="1"/>
</dbReference>
<dbReference type="SMART" id="SM00401">
    <property type="entry name" value="ZnF_GATA"/>
    <property type="match status" value="1"/>
</dbReference>
<dbReference type="InterPro" id="IPR051140">
    <property type="entry name" value="GATA_TF"/>
</dbReference>
<accession>A0ABD1RK16</accession>
<gene>
    <name evidence="12" type="ORF">Fot_42032</name>
</gene>
<keyword evidence="4" id="KW-0862">Zinc</keyword>
<evidence type="ECO:0000256" key="6">
    <source>
        <dbReference type="ARBA" id="ARBA00023125"/>
    </source>
</evidence>
<dbReference type="PANTHER" id="PTHR45658:SF134">
    <property type="entry name" value="GATA TYPE ZINC FINGER TRANSCRIPTION FACTOR FAMILY PROTEIN"/>
    <property type="match status" value="1"/>
</dbReference>
<keyword evidence="13" id="KW-1185">Reference proteome</keyword>
<dbReference type="PROSITE" id="PS00344">
    <property type="entry name" value="GATA_ZN_FINGER_1"/>
    <property type="match status" value="1"/>
</dbReference>
<dbReference type="GO" id="GO:0008270">
    <property type="term" value="F:zinc ion binding"/>
    <property type="evidence" value="ECO:0007669"/>
    <property type="project" value="UniProtKB-KW"/>
</dbReference>
<feature type="domain" description="GATA-type" evidence="11">
    <location>
        <begin position="322"/>
        <end position="358"/>
    </location>
</feature>
<comment type="caution">
    <text evidence="12">The sequence shown here is derived from an EMBL/GenBank/DDBJ whole genome shotgun (WGS) entry which is preliminary data.</text>
</comment>
<dbReference type="PANTHER" id="PTHR45658">
    <property type="entry name" value="GATA TRANSCRIPTION FACTOR"/>
    <property type="match status" value="1"/>
</dbReference>
<dbReference type="Proteomes" id="UP001604277">
    <property type="component" value="Unassembled WGS sequence"/>
</dbReference>
<reference evidence="13" key="1">
    <citation type="submission" date="2024-07" db="EMBL/GenBank/DDBJ databases">
        <title>Two chromosome-level genome assemblies of Korean endemic species Abeliophyllum distichum and Forsythia ovata (Oleaceae).</title>
        <authorList>
            <person name="Jang H."/>
        </authorList>
    </citation>
    <scope>NUCLEOTIDE SEQUENCE [LARGE SCALE GENOMIC DNA]</scope>
</reference>
<keyword evidence="5" id="KW-0805">Transcription regulation</keyword>
<organism evidence="12 13">
    <name type="scientific">Forsythia ovata</name>
    <dbReference type="NCBI Taxonomy" id="205694"/>
    <lineage>
        <taxon>Eukaryota</taxon>
        <taxon>Viridiplantae</taxon>
        <taxon>Streptophyta</taxon>
        <taxon>Embryophyta</taxon>
        <taxon>Tracheophyta</taxon>
        <taxon>Spermatophyta</taxon>
        <taxon>Magnoliopsida</taxon>
        <taxon>eudicotyledons</taxon>
        <taxon>Gunneridae</taxon>
        <taxon>Pentapetalae</taxon>
        <taxon>asterids</taxon>
        <taxon>lamiids</taxon>
        <taxon>Lamiales</taxon>
        <taxon>Oleaceae</taxon>
        <taxon>Forsythieae</taxon>
        <taxon>Forsythia</taxon>
    </lineage>
</organism>
<evidence type="ECO:0000256" key="5">
    <source>
        <dbReference type="ARBA" id="ARBA00023015"/>
    </source>
</evidence>
<evidence type="ECO:0000259" key="11">
    <source>
        <dbReference type="PROSITE" id="PS50114"/>
    </source>
</evidence>
<evidence type="ECO:0000256" key="10">
    <source>
        <dbReference type="SAM" id="MobiDB-lite"/>
    </source>
</evidence>
<evidence type="ECO:0000256" key="3">
    <source>
        <dbReference type="ARBA" id="ARBA00022771"/>
    </source>
</evidence>
<keyword evidence="6" id="KW-0238">DNA-binding</keyword>
<dbReference type="InterPro" id="IPR013088">
    <property type="entry name" value="Znf_NHR/GATA"/>
</dbReference>
<dbReference type="Pfam" id="PF00320">
    <property type="entry name" value="GATA"/>
    <property type="match status" value="1"/>
</dbReference>
<evidence type="ECO:0000256" key="4">
    <source>
        <dbReference type="ARBA" id="ARBA00022833"/>
    </source>
</evidence>
<dbReference type="PROSITE" id="PS50114">
    <property type="entry name" value="GATA_ZN_FINGER_2"/>
    <property type="match status" value="1"/>
</dbReference>
<evidence type="ECO:0000256" key="2">
    <source>
        <dbReference type="ARBA" id="ARBA00022723"/>
    </source>
</evidence>
<evidence type="ECO:0000313" key="12">
    <source>
        <dbReference type="EMBL" id="KAL2488740.1"/>
    </source>
</evidence>
<evidence type="ECO:0000256" key="7">
    <source>
        <dbReference type="ARBA" id="ARBA00023159"/>
    </source>
</evidence>
<dbReference type="Gene3D" id="3.30.50.10">
    <property type="entry name" value="Erythroid Transcription Factor GATA-1, subunit A"/>
    <property type="match status" value="1"/>
</dbReference>
<proteinExistence type="inferred from homology"/>
<dbReference type="EMBL" id="JBFOLJ010000012">
    <property type="protein sequence ID" value="KAL2488740.1"/>
    <property type="molecule type" value="Genomic_DNA"/>
</dbReference>
<dbReference type="CDD" id="cd00202">
    <property type="entry name" value="ZnF_GATA"/>
    <property type="match status" value="1"/>
</dbReference>
<dbReference type="AlphaFoldDB" id="A0ABD1RK16"/>
<evidence type="ECO:0000256" key="1">
    <source>
        <dbReference type="ARBA" id="ARBA00005694"/>
    </source>
</evidence>
<dbReference type="InterPro" id="IPR000679">
    <property type="entry name" value="Znf_GATA"/>
</dbReference>
<comment type="similarity">
    <text evidence="1">Belongs to the type IV zinc-finger family. Class A subfamily.</text>
</comment>
<evidence type="ECO:0000313" key="13">
    <source>
        <dbReference type="Proteomes" id="UP001604277"/>
    </source>
</evidence>
<dbReference type="GO" id="GO:0003677">
    <property type="term" value="F:DNA binding"/>
    <property type="evidence" value="ECO:0007669"/>
    <property type="project" value="UniProtKB-KW"/>
</dbReference>
<feature type="compositionally biased region" description="Polar residues" evidence="10">
    <location>
        <begin position="302"/>
        <end position="321"/>
    </location>
</feature>
<keyword evidence="7" id="KW-0010">Activator</keyword>
<protein>
    <submittedName>
        <fullName evidence="12">GATA transcription factor 11</fullName>
    </submittedName>
</protein>
<evidence type="ECO:0000256" key="9">
    <source>
        <dbReference type="PROSITE-ProRule" id="PRU00094"/>
    </source>
</evidence>
<name>A0ABD1RK16_9LAMI</name>
<keyword evidence="3 9" id="KW-0863">Zinc-finger</keyword>
<keyword evidence="2" id="KW-0479">Metal-binding</keyword>